<dbReference type="InterPro" id="IPR014729">
    <property type="entry name" value="Rossmann-like_a/b/a_fold"/>
</dbReference>
<feature type="domain" description="Cysteinyl-tRNA synthetase class Ia DALR" evidence="14">
    <location>
        <begin position="370"/>
        <end position="434"/>
    </location>
</feature>
<dbReference type="GO" id="GO:0008270">
    <property type="term" value="F:zinc ion binding"/>
    <property type="evidence" value="ECO:0007669"/>
    <property type="project" value="UniProtKB-UniRule"/>
</dbReference>
<dbReference type="GO" id="GO:0005524">
    <property type="term" value="F:ATP binding"/>
    <property type="evidence" value="ECO:0007669"/>
    <property type="project" value="UniProtKB-UniRule"/>
</dbReference>
<dbReference type="InterPro" id="IPR015803">
    <property type="entry name" value="Cys-tRNA-ligase"/>
</dbReference>
<feature type="binding site" evidence="13">
    <location>
        <position position="256"/>
    </location>
    <ligand>
        <name>Zn(2+)</name>
        <dbReference type="ChEBI" id="CHEBI:29105"/>
    </ligand>
</feature>
<comment type="catalytic activity">
    <reaction evidence="12 13">
        <text>tRNA(Cys) + L-cysteine + ATP = L-cysteinyl-tRNA(Cys) + AMP + diphosphate</text>
        <dbReference type="Rhea" id="RHEA:17773"/>
        <dbReference type="Rhea" id="RHEA-COMP:9661"/>
        <dbReference type="Rhea" id="RHEA-COMP:9679"/>
        <dbReference type="ChEBI" id="CHEBI:30616"/>
        <dbReference type="ChEBI" id="CHEBI:33019"/>
        <dbReference type="ChEBI" id="CHEBI:35235"/>
        <dbReference type="ChEBI" id="CHEBI:78442"/>
        <dbReference type="ChEBI" id="CHEBI:78517"/>
        <dbReference type="ChEBI" id="CHEBI:456215"/>
        <dbReference type="EC" id="6.1.1.16"/>
    </reaction>
</comment>
<evidence type="ECO:0000256" key="12">
    <source>
        <dbReference type="ARBA" id="ARBA00047398"/>
    </source>
</evidence>
<evidence type="ECO:0000256" key="4">
    <source>
        <dbReference type="ARBA" id="ARBA00022490"/>
    </source>
</evidence>
<dbReference type="EMBL" id="CP001758">
    <property type="protein sequence ID" value="ADG40827.1"/>
    <property type="molecule type" value="Genomic_DNA"/>
</dbReference>
<keyword evidence="10 13" id="KW-0648">Protein biosynthesis</keyword>
<evidence type="ECO:0000256" key="3">
    <source>
        <dbReference type="ARBA" id="ARBA00011245"/>
    </source>
</evidence>
<evidence type="ECO:0000256" key="9">
    <source>
        <dbReference type="ARBA" id="ARBA00022840"/>
    </source>
</evidence>
<dbReference type="InterPro" id="IPR056411">
    <property type="entry name" value="CysS_C"/>
</dbReference>
<evidence type="ECO:0000313" key="16">
    <source>
        <dbReference type="Proteomes" id="UP000002362"/>
    </source>
</evidence>
<feature type="short sequence motif" description="'HIGH' region" evidence="13">
    <location>
        <begin position="44"/>
        <end position="54"/>
    </location>
</feature>
<evidence type="ECO:0000256" key="13">
    <source>
        <dbReference type="HAMAP-Rule" id="MF_00041"/>
    </source>
</evidence>
<evidence type="ECO:0000256" key="1">
    <source>
        <dbReference type="ARBA" id="ARBA00004496"/>
    </source>
</evidence>
<name>D5T3H8_LEUKI</name>
<keyword evidence="4 13" id="KW-0963">Cytoplasm</keyword>
<dbReference type="InterPro" id="IPR024909">
    <property type="entry name" value="Cys-tRNA/MSH_ligase"/>
</dbReference>
<dbReference type="PATRIC" id="fig|762051.18.peg.1296"/>
<organism evidence="15 16">
    <name type="scientific">Leuconostoc kimchii (strain IMSNU 11154 / KCTC 2386 / IH25)</name>
    <dbReference type="NCBI Taxonomy" id="762051"/>
    <lineage>
        <taxon>Bacteria</taxon>
        <taxon>Bacillati</taxon>
        <taxon>Bacillota</taxon>
        <taxon>Bacilli</taxon>
        <taxon>Lactobacillales</taxon>
        <taxon>Lactobacillaceae</taxon>
        <taxon>Leuconostoc</taxon>
    </lineage>
</organism>
<dbReference type="Pfam" id="PF09190">
    <property type="entry name" value="DALR_2"/>
    <property type="match status" value="1"/>
</dbReference>
<dbReference type="InterPro" id="IPR009080">
    <property type="entry name" value="tRNAsynth_Ia_anticodon-bd"/>
</dbReference>
<dbReference type="Gene3D" id="1.20.120.1910">
    <property type="entry name" value="Cysteine-tRNA ligase, C-terminal anti-codon recognition domain"/>
    <property type="match status" value="1"/>
</dbReference>
<dbReference type="PRINTS" id="PR00983">
    <property type="entry name" value="TRNASYNTHCYS"/>
</dbReference>
<keyword evidence="9 13" id="KW-0067">ATP-binding</keyword>
<feature type="binding site" evidence="13">
    <location>
        <position position="287"/>
    </location>
    <ligand>
        <name>ATP</name>
        <dbReference type="ChEBI" id="CHEBI:30616"/>
    </ligand>
</feature>
<dbReference type="InterPro" id="IPR015273">
    <property type="entry name" value="Cys-tRNA-synt_Ia_DALR"/>
</dbReference>
<evidence type="ECO:0000313" key="15">
    <source>
        <dbReference type="EMBL" id="ADG40827.1"/>
    </source>
</evidence>
<evidence type="ECO:0000256" key="11">
    <source>
        <dbReference type="ARBA" id="ARBA00023146"/>
    </source>
</evidence>
<evidence type="ECO:0000256" key="5">
    <source>
        <dbReference type="ARBA" id="ARBA00022598"/>
    </source>
</evidence>
<gene>
    <name evidence="13" type="primary">cysS</name>
    <name evidence="15" type="ordered locus">LKI_06435</name>
</gene>
<evidence type="ECO:0000256" key="7">
    <source>
        <dbReference type="ARBA" id="ARBA00022741"/>
    </source>
</evidence>
<protein>
    <recommendedName>
        <fullName evidence="13">Cysteine--tRNA ligase</fullName>
        <ecNumber evidence="13">6.1.1.16</ecNumber>
    </recommendedName>
    <alternativeName>
        <fullName evidence="13">Cysteinyl-tRNA synthetase</fullName>
        <shortName evidence="13">CysRS</shortName>
    </alternativeName>
</protein>
<evidence type="ECO:0000256" key="2">
    <source>
        <dbReference type="ARBA" id="ARBA00005594"/>
    </source>
</evidence>
<dbReference type="Proteomes" id="UP000002362">
    <property type="component" value="Chromosome"/>
</dbReference>
<keyword evidence="11 13" id="KW-0030">Aminoacyl-tRNA synthetase</keyword>
<comment type="similarity">
    <text evidence="2 13">Belongs to the class-I aminoacyl-tRNA synthetase family.</text>
</comment>
<evidence type="ECO:0000259" key="14">
    <source>
        <dbReference type="SMART" id="SM00840"/>
    </source>
</evidence>
<reference evidence="15 16" key="1">
    <citation type="journal article" date="2010" name="J. Bacteriol.">
        <title>Complete genome sequence analysis of Leuconostoc kimchii IMSNU 11154.</title>
        <authorList>
            <person name="Oh H.M."/>
            <person name="Cho Y.J."/>
            <person name="Kim B.K."/>
            <person name="Roe J.H."/>
            <person name="Kang S.O."/>
            <person name="Nahm B.H."/>
            <person name="Jeong G."/>
            <person name="Han H.U."/>
            <person name="Chun J."/>
        </authorList>
    </citation>
    <scope>NUCLEOTIDE SEQUENCE [LARGE SCALE GENOMIC DNA]</scope>
    <source>
        <strain evidence="16">IMSNU 11154 / KCTC 2386 / IH25</strain>
    </source>
</reference>
<sequence length="483" mass="55478">MEAKQQKELLKEIAMIHVYNTLTREKEIFKPITPGKINMYVCGPTIYNYIHIGNARSAIAFDVVRRYFEYRGYDVNYVSNFTDVDDKIIKRAREQGVDEMTIANRYADAFHQDTLPLNIKPATVRSRATDVIPDIILFVGDLIKKGYAYESEGDVYFRAKRFKGYGILAHQDLAEMEANAAGRLDDIELTRKEDPIDFAVWKASHSKDEISWQSPWGKGRPGWHIECSVMAQKYLADTIDIHGGGIDLAFPHHTNEIAQSEARTGKTFVNYWMHNGFVNVNDEKMSKSLGNFTTVHDMLANYDDPMAIRYLLSTTQYRRSINYSDDTLEQARVALDRIRTAYRNLSFRMETAVNGRDQAVDRVIEERISDFEAAMDDDFNTPNALASIFELVTIANTLAESQQIYLETTQHLLHTIAKLMSVFGIENLSVASNLTKEQDELLKLRHLARETRDFEASDRLRQNLHQLGIVVEDTPQGQRWHRD</sequence>
<comment type="cofactor">
    <cofactor evidence="13">
        <name>Zn(2+)</name>
        <dbReference type="ChEBI" id="CHEBI:29105"/>
    </cofactor>
    <text evidence="13">Binds 1 zinc ion per subunit.</text>
</comment>
<proteinExistence type="inferred from homology"/>
<dbReference type="Pfam" id="PF23493">
    <property type="entry name" value="CysS_C"/>
    <property type="match status" value="1"/>
</dbReference>
<dbReference type="GO" id="GO:0004817">
    <property type="term" value="F:cysteine-tRNA ligase activity"/>
    <property type="evidence" value="ECO:0007669"/>
    <property type="project" value="UniProtKB-UniRule"/>
</dbReference>
<dbReference type="GO" id="GO:0006423">
    <property type="term" value="P:cysteinyl-tRNA aminoacylation"/>
    <property type="evidence" value="ECO:0007669"/>
    <property type="project" value="UniProtKB-UniRule"/>
</dbReference>
<keyword evidence="5 13" id="KW-0436">Ligase</keyword>
<evidence type="ECO:0000256" key="8">
    <source>
        <dbReference type="ARBA" id="ARBA00022833"/>
    </source>
</evidence>
<dbReference type="NCBIfam" id="TIGR00435">
    <property type="entry name" value="cysS"/>
    <property type="match status" value="1"/>
</dbReference>
<dbReference type="HOGENOM" id="CLU_013528_0_1_9"/>
<comment type="subunit">
    <text evidence="3 13">Monomer.</text>
</comment>
<keyword evidence="6 13" id="KW-0479">Metal-binding</keyword>
<dbReference type="FunFam" id="3.40.50.620:FF:000009">
    <property type="entry name" value="Cysteine--tRNA ligase"/>
    <property type="match status" value="1"/>
</dbReference>
<accession>D5T3H8</accession>
<dbReference type="HAMAP" id="MF_00041">
    <property type="entry name" value="Cys_tRNA_synth"/>
    <property type="match status" value="1"/>
</dbReference>
<dbReference type="AlphaFoldDB" id="D5T3H8"/>
<feature type="binding site" evidence="13">
    <location>
        <position position="42"/>
    </location>
    <ligand>
        <name>Zn(2+)</name>
        <dbReference type="ChEBI" id="CHEBI:29105"/>
    </ligand>
</feature>
<dbReference type="PANTHER" id="PTHR10890">
    <property type="entry name" value="CYSTEINYL-TRNA SYNTHETASE"/>
    <property type="match status" value="1"/>
</dbReference>
<evidence type="ECO:0000256" key="10">
    <source>
        <dbReference type="ARBA" id="ARBA00022917"/>
    </source>
</evidence>
<dbReference type="CDD" id="cd00672">
    <property type="entry name" value="CysRS_core"/>
    <property type="match status" value="1"/>
</dbReference>
<comment type="subcellular location">
    <subcellularLocation>
        <location evidence="1 13">Cytoplasm</location>
    </subcellularLocation>
</comment>
<dbReference type="Pfam" id="PF01406">
    <property type="entry name" value="tRNA-synt_1e"/>
    <property type="match status" value="1"/>
</dbReference>
<dbReference type="Gene3D" id="3.40.50.620">
    <property type="entry name" value="HUPs"/>
    <property type="match status" value="1"/>
</dbReference>
<dbReference type="STRING" id="762051.LKI_06435"/>
<dbReference type="SMART" id="SM00840">
    <property type="entry name" value="DALR_2"/>
    <property type="match status" value="1"/>
</dbReference>
<dbReference type="InterPro" id="IPR032678">
    <property type="entry name" value="tRNA-synt_1_cat_dom"/>
</dbReference>
<dbReference type="PANTHER" id="PTHR10890:SF3">
    <property type="entry name" value="CYSTEINE--TRNA LIGASE, CYTOPLASMIC"/>
    <property type="match status" value="1"/>
</dbReference>
<feature type="binding site" evidence="13">
    <location>
        <position position="227"/>
    </location>
    <ligand>
        <name>Zn(2+)</name>
        <dbReference type="ChEBI" id="CHEBI:29105"/>
    </ligand>
</feature>
<dbReference type="KEGG" id="lki:LKI_06435"/>
<dbReference type="EC" id="6.1.1.16" evidence="13"/>
<keyword evidence="7 13" id="KW-0547">Nucleotide-binding</keyword>
<evidence type="ECO:0000256" key="6">
    <source>
        <dbReference type="ARBA" id="ARBA00022723"/>
    </source>
</evidence>
<feature type="binding site" evidence="13">
    <location>
        <position position="252"/>
    </location>
    <ligand>
        <name>Zn(2+)</name>
        <dbReference type="ChEBI" id="CHEBI:29105"/>
    </ligand>
</feature>
<dbReference type="eggNOG" id="COG0215">
    <property type="taxonomic scope" value="Bacteria"/>
</dbReference>
<dbReference type="GO" id="GO:0005829">
    <property type="term" value="C:cytosol"/>
    <property type="evidence" value="ECO:0007669"/>
    <property type="project" value="TreeGrafter"/>
</dbReference>
<feature type="short sequence motif" description="'KMSKS' region" evidence="13">
    <location>
        <begin position="284"/>
        <end position="288"/>
    </location>
</feature>
<dbReference type="SUPFAM" id="SSF52374">
    <property type="entry name" value="Nucleotidylyl transferase"/>
    <property type="match status" value="1"/>
</dbReference>
<dbReference type="SUPFAM" id="SSF47323">
    <property type="entry name" value="Anticodon-binding domain of a subclass of class I aminoacyl-tRNA synthetases"/>
    <property type="match status" value="1"/>
</dbReference>
<keyword evidence="8 13" id="KW-0862">Zinc</keyword>